<evidence type="ECO:0000313" key="2">
    <source>
        <dbReference type="EnsemblPlants" id="OPUNC08G09720.1"/>
    </source>
</evidence>
<dbReference type="AlphaFoldDB" id="A0A0E0LTR3"/>
<protein>
    <submittedName>
        <fullName evidence="2">Uncharacterized protein</fullName>
    </submittedName>
</protein>
<name>A0A0E0LTR3_ORYPU</name>
<dbReference type="Gramene" id="OPUNC08G09720.1">
    <property type="protein sequence ID" value="OPUNC08G09720.1"/>
    <property type="gene ID" value="OPUNC08G09720"/>
</dbReference>
<keyword evidence="1" id="KW-0812">Transmembrane</keyword>
<keyword evidence="3" id="KW-1185">Reference proteome</keyword>
<evidence type="ECO:0000313" key="3">
    <source>
        <dbReference type="Proteomes" id="UP000026962"/>
    </source>
</evidence>
<reference evidence="2" key="1">
    <citation type="submission" date="2015-04" db="UniProtKB">
        <authorList>
            <consortium name="EnsemblPlants"/>
        </authorList>
    </citation>
    <scope>IDENTIFICATION</scope>
</reference>
<keyword evidence="1" id="KW-1133">Transmembrane helix</keyword>
<dbReference type="HOGENOM" id="CLU_1868456_0_0_1"/>
<accession>A0A0E0LTR3</accession>
<reference evidence="2" key="2">
    <citation type="submission" date="2018-05" db="EMBL/GenBank/DDBJ databases">
        <title>OpunRS2 (Oryza punctata Reference Sequence Version 2).</title>
        <authorList>
            <person name="Zhang J."/>
            <person name="Kudrna D."/>
            <person name="Lee S."/>
            <person name="Talag J."/>
            <person name="Welchert J."/>
            <person name="Wing R.A."/>
        </authorList>
    </citation>
    <scope>NUCLEOTIDE SEQUENCE [LARGE SCALE GENOMIC DNA]</scope>
</reference>
<sequence length="137" mass="15731">MAMRGKLARSTLSHDWHRVYIIENMTCVRPPFRDCRRTNPKVIAVKGFPKNKYWCKHWRTGCENTLVELWRTTIGVETKGTKRRPNSGETSLCQNAKLLLIGVDIALLVFHLLPLLGLFKTSIAMLNLVRLVLGRVM</sequence>
<keyword evidence="1" id="KW-0472">Membrane</keyword>
<dbReference type="EnsemblPlants" id="OPUNC08G09720.1">
    <property type="protein sequence ID" value="OPUNC08G09720.1"/>
    <property type="gene ID" value="OPUNC08G09720"/>
</dbReference>
<dbReference type="Proteomes" id="UP000026962">
    <property type="component" value="Chromosome 8"/>
</dbReference>
<feature type="transmembrane region" description="Helical" evidence="1">
    <location>
        <begin position="98"/>
        <end position="119"/>
    </location>
</feature>
<evidence type="ECO:0000256" key="1">
    <source>
        <dbReference type="SAM" id="Phobius"/>
    </source>
</evidence>
<proteinExistence type="predicted"/>
<organism evidence="2">
    <name type="scientific">Oryza punctata</name>
    <name type="common">Red rice</name>
    <dbReference type="NCBI Taxonomy" id="4537"/>
    <lineage>
        <taxon>Eukaryota</taxon>
        <taxon>Viridiplantae</taxon>
        <taxon>Streptophyta</taxon>
        <taxon>Embryophyta</taxon>
        <taxon>Tracheophyta</taxon>
        <taxon>Spermatophyta</taxon>
        <taxon>Magnoliopsida</taxon>
        <taxon>Liliopsida</taxon>
        <taxon>Poales</taxon>
        <taxon>Poaceae</taxon>
        <taxon>BOP clade</taxon>
        <taxon>Oryzoideae</taxon>
        <taxon>Oryzeae</taxon>
        <taxon>Oryzinae</taxon>
        <taxon>Oryza</taxon>
    </lineage>
</organism>